<organism evidence="5 6">
    <name type="scientific">Geodermatophilus arenarius</name>
    <dbReference type="NCBI Taxonomy" id="1137990"/>
    <lineage>
        <taxon>Bacteria</taxon>
        <taxon>Bacillati</taxon>
        <taxon>Actinomycetota</taxon>
        <taxon>Actinomycetes</taxon>
        <taxon>Geodermatophilales</taxon>
        <taxon>Geodermatophilaceae</taxon>
        <taxon>Geodermatophilus</taxon>
    </lineage>
</organism>
<name>A0ABV9LIH8_9ACTN</name>
<dbReference type="RefSeq" id="WP_387988580.1">
    <property type="nucleotide sequence ID" value="NZ_JBHSGR010000010.1"/>
</dbReference>
<dbReference type="Pfam" id="PF20803">
    <property type="entry name" value="PaaX_M"/>
    <property type="match status" value="1"/>
</dbReference>
<dbReference type="InterPro" id="IPR036388">
    <property type="entry name" value="WH-like_DNA-bd_sf"/>
</dbReference>
<gene>
    <name evidence="5" type="ORF">ACFO3M_10730</name>
</gene>
<comment type="caution">
    <text evidence="5">The sequence shown here is derived from an EMBL/GenBank/DDBJ whole genome shotgun (WGS) entry which is preliminary data.</text>
</comment>
<feature type="region of interest" description="Disordered" evidence="1">
    <location>
        <begin position="275"/>
        <end position="301"/>
    </location>
</feature>
<dbReference type="EMBL" id="JBHSGR010000010">
    <property type="protein sequence ID" value="MFC4693859.1"/>
    <property type="molecule type" value="Genomic_DNA"/>
</dbReference>
<accession>A0ABV9LIH8</accession>
<evidence type="ECO:0000259" key="3">
    <source>
        <dbReference type="Pfam" id="PF08223"/>
    </source>
</evidence>
<evidence type="ECO:0000313" key="6">
    <source>
        <dbReference type="Proteomes" id="UP001596025"/>
    </source>
</evidence>
<dbReference type="PIRSF" id="PIRSF020623">
    <property type="entry name" value="PaaX"/>
    <property type="match status" value="1"/>
</dbReference>
<dbReference type="Gene3D" id="3.30.70.2650">
    <property type="match status" value="1"/>
</dbReference>
<evidence type="ECO:0000259" key="4">
    <source>
        <dbReference type="Pfam" id="PF20803"/>
    </source>
</evidence>
<dbReference type="Gene3D" id="1.10.10.10">
    <property type="entry name" value="Winged helix-like DNA-binding domain superfamily/Winged helix DNA-binding domain"/>
    <property type="match status" value="1"/>
</dbReference>
<protein>
    <submittedName>
        <fullName evidence="5">PaaX family transcriptional regulator C-terminal domain-containing protein</fullName>
    </submittedName>
</protein>
<dbReference type="InterPro" id="IPR011965">
    <property type="entry name" value="PaaX_trns_reg"/>
</dbReference>
<dbReference type="Gene3D" id="1.20.58.1460">
    <property type="match status" value="1"/>
</dbReference>
<proteinExistence type="predicted"/>
<dbReference type="Pfam" id="PF08223">
    <property type="entry name" value="PaaX_C"/>
    <property type="match status" value="1"/>
</dbReference>
<reference evidence="6" key="1">
    <citation type="journal article" date="2019" name="Int. J. Syst. Evol. Microbiol.">
        <title>The Global Catalogue of Microorganisms (GCM) 10K type strain sequencing project: providing services to taxonomists for standard genome sequencing and annotation.</title>
        <authorList>
            <consortium name="The Broad Institute Genomics Platform"/>
            <consortium name="The Broad Institute Genome Sequencing Center for Infectious Disease"/>
            <person name="Wu L."/>
            <person name="Ma J."/>
        </authorList>
    </citation>
    <scope>NUCLEOTIDE SEQUENCE [LARGE SCALE GENOMIC DNA]</scope>
    <source>
        <strain evidence="6">CCUG 62763</strain>
    </source>
</reference>
<dbReference type="Pfam" id="PF07848">
    <property type="entry name" value="PaaX"/>
    <property type="match status" value="1"/>
</dbReference>
<feature type="domain" description="Transcriptional repressor PaaX-like C-terminal" evidence="3">
    <location>
        <begin position="174"/>
        <end position="258"/>
    </location>
</feature>
<dbReference type="Proteomes" id="UP001596025">
    <property type="component" value="Unassembled WGS sequence"/>
</dbReference>
<evidence type="ECO:0000313" key="5">
    <source>
        <dbReference type="EMBL" id="MFC4693859.1"/>
    </source>
</evidence>
<dbReference type="InterPro" id="IPR013225">
    <property type="entry name" value="PaaX_C"/>
</dbReference>
<dbReference type="PROSITE" id="PS51257">
    <property type="entry name" value="PROKAR_LIPOPROTEIN"/>
    <property type="match status" value="1"/>
</dbReference>
<keyword evidence="6" id="KW-1185">Reference proteome</keyword>
<dbReference type="InterPro" id="IPR048846">
    <property type="entry name" value="PaaX-like_central"/>
</dbReference>
<dbReference type="PANTHER" id="PTHR30319:SF1">
    <property type="entry name" value="TRANSCRIPTIONAL REPRESSOR PAAX"/>
    <property type="match status" value="1"/>
</dbReference>
<feature type="domain" description="Transcriptional repressor PaaX-like N-terminal" evidence="2">
    <location>
        <begin position="19"/>
        <end position="63"/>
    </location>
</feature>
<evidence type="ECO:0000256" key="1">
    <source>
        <dbReference type="SAM" id="MobiDB-lite"/>
    </source>
</evidence>
<dbReference type="InterPro" id="IPR012906">
    <property type="entry name" value="PaaX-like_N"/>
</dbReference>
<sequence>MTVRDLVVDLCAEHLDAVTGDPVPLQALVGLLAACGVAEPSTRAAASALRRAGWLTASRRGRETLLAPTAALRAAVTTRCDRVRSRLGPWDGEWRMVVYGVPETDRAARERVRRGLARAGFGPLAPATWVSPHAAALEEVRAELAGERTSRLDLLTARVADPRLSDADLATRCWDLPRLAAAWTRVLDRLRAVADAVPQGPAALGRHLRLRADVRAVLTGDPLLPPALQPEAWPAREVRDAWADAGARLAAAARAHVAEVLGAVTPRTAAWSGLPAGARRERARGGGSEVLRQRWTPDMSG</sequence>
<evidence type="ECO:0000259" key="2">
    <source>
        <dbReference type="Pfam" id="PF07848"/>
    </source>
</evidence>
<feature type="domain" description="Transcriptional repressor PaaX-like central Cas2-like" evidence="4">
    <location>
        <begin position="89"/>
        <end position="162"/>
    </location>
</feature>
<dbReference type="PANTHER" id="PTHR30319">
    <property type="entry name" value="PHENYLACETIC ACID REGULATOR-RELATED TRANSCRIPTIONAL REPRESSOR"/>
    <property type="match status" value="1"/>
</dbReference>